<name>A0A418NWI2_9SPHN</name>
<keyword evidence="3" id="KW-0597">Phosphoprotein</keyword>
<dbReference type="AlphaFoldDB" id="A0A418NWI2"/>
<dbReference type="InterPro" id="IPR036890">
    <property type="entry name" value="HATPase_C_sf"/>
</dbReference>
<feature type="transmembrane region" description="Helical" evidence="4">
    <location>
        <begin position="262"/>
        <end position="280"/>
    </location>
</feature>
<feature type="transmembrane region" description="Helical" evidence="4">
    <location>
        <begin position="166"/>
        <end position="186"/>
    </location>
</feature>
<feature type="transmembrane region" description="Helical" evidence="4">
    <location>
        <begin position="95"/>
        <end position="117"/>
    </location>
</feature>
<dbReference type="InterPro" id="IPR004358">
    <property type="entry name" value="Sig_transdc_His_kin-like_C"/>
</dbReference>
<dbReference type="EC" id="2.7.13.3" evidence="2"/>
<dbReference type="SMART" id="SM00387">
    <property type="entry name" value="HATPase_c"/>
    <property type="match status" value="1"/>
</dbReference>
<dbReference type="Pfam" id="PF02518">
    <property type="entry name" value="HATPase_c"/>
    <property type="match status" value="1"/>
</dbReference>
<feature type="transmembrane region" description="Helical" evidence="4">
    <location>
        <begin position="12"/>
        <end position="29"/>
    </location>
</feature>
<dbReference type="InterPro" id="IPR003594">
    <property type="entry name" value="HATPase_dom"/>
</dbReference>
<feature type="domain" description="Histidine kinase" evidence="5">
    <location>
        <begin position="484"/>
        <end position="686"/>
    </location>
</feature>
<dbReference type="InterPro" id="IPR014265">
    <property type="entry name" value="XrtA/PrsK"/>
</dbReference>
<dbReference type="RefSeq" id="WP_119584263.1">
    <property type="nucleotide sequence ID" value="NZ_CAWODQ010000001.1"/>
</dbReference>
<dbReference type="SUPFAM" id="SSF55781">
    <property type="entry name" value="GAF domain-like"/>
    <property type="match status" value="1"/>
</dbReference>
<keyword evidence="7" id="KW-1185">Reference proteome</keyword>
<reference evidence="6 7" key="1">
    <citation type="submission" date="2018-08" db="EMBL/GenBank/DDBJ databases">
        <title>Erythrobacter zhengii sp.nov., a bacterium isolated from deep-sea sediment.</title>
        <authorList>
            <person name="Fang C."/>
            <person name="Wu Y.-H."/>
            <person name="Sun C."/>
            <person name="Wang H."/>
            <person name="Cheng H."/>
            <person name="Meng F.-X."/>
            <person name="Wang C.-S."/>
            <person name="Xu X.-W."/>
        </authorList>
    </citation>
    <scope>NUCLEOTIDE SEQUENCE [LARGE SCALE GENOMIC DNA]</scope>
    <source>
        <strain evidence="6 7">V18</strain>
    </source>
</reference>
<evidence type="ECO:0000313" key="6">
    <source>
        <dbReference type="EMBL" id="RIV88984.1"/>
    </source>
</evidence>
<evidence type="ECO:0000256" key="1">
    <source>
        <dbReference type="ARBA" id="ARBA00000085"/>
    </source>
</evidence>
<protein>
    <recommendedName>
        <fullName evidence="2">histidine kinase</fullName>
        <ecNumber evidence="2">2.7.13.3</ecNumber>
    </recommendedName>
</protein>
<gene>
    <name evidence="6" type="primary">prsK</name>
    <name evidence="6" type="ORF">D2V07_01580</name>
</gene>
<dbReference type="PANTHER" id="PTHR43547">
    <property type="entry name" value="TWO-COMPONENT HISTIDINE KINASE"/>
    <property type="match status" value="1"/>
</dbReference>
<dbReference type="InterPro" id="IPR005467">
    <property type="entry name" value="His_kinase_dom"/>
</dbReference>
<dbReference type="Gene3D" id="3.30.450.40">
    <property type="match status" value="1"/>
</dbReference>
<comment type="catalytic activity">
    <reaction evidence="1">
        <text>ATP + protein L-histidine = ADP + protein N-phospho-L-histidine.</text>
        <dbReference type="EC" id="2.7.13.3"/>
    </reaction>
</comment>
<dbReference type="PROSITE" id="PS50109">
    <property type="entry name" value="HIS_KIN"/>
    <property type="match status" value="1"/>
</dbReference>
<keyword evidence="4" id="KW-1133">Transmembrane helix</keyword>
<keyword evidence="6" id="KW-0808">Transferase</keyword>
<evidence type="ECO:0000259" key="5">
    <source>
        <dbReference type="PROSITE" id="PS50109"/>
    </source>
</evidence>
<feature type="transmembrane region" description="Helical" evidence="4">
    <location>
        <begin position="63"/>
        <end position="83"/>
    </location>
</feature>
<sequence length="704" mass="77176">MPPLWDIATQFAYLLTACSAVALAMWLATSQRAHGPAISACSAALFCAAMWAFAMIGLGMANVATACLSIASNLAWLWMLYRLFGHSDRESGLGLVRPVVFSLGLVELLQVALLVLATQYAGTLEVELLVMRFAITFRLLFCIGALVLVHNLYAGASAEARQGLRWPAAALGVLWLYDLNFYTIAYLDNAMPTLLAELRSLALAVAVVLLAMGTLRSKGELLFRPSRSVTFQSFSLLLIGAYLGVMVVIAQGLAYLGSDYGGILQSGFVLLASAVALTLLPSKKLRSWLRVTLSKNLFQHRYDYRAEWLRFTDTIGRAGPQAAPLPERVVQAVADITDSQSGLLLTPREEGGLALEARWQWPDIHVPAVALDTLGARFLAENQFIVDLDDVRTGDETGVPLVAAPDWLIEDELSWALVPLLHYERLVGVVVLARPAVARRLDWEDFDLLRVVGRQLASYLAERNSQDALGEAQRFDEFNRRIAFVMHDIKNLASQLSLLAGNAEKHADNPAFRADMILTLRNSTDKLQALLARLSRYGSHGGKEREAVRLDVLLRRVEDQYAGKHRVVVSPRAPCTVKADAEALEQALAHLVQNGIEASDGTSPVTLELRREGASAIIEVVDSGEGMTPEFMRTKLFKPFHSSKPGGFGIGAFEARELVRAMGGQLDVESREGLGTRFIVRLPLNETADLIRTMNEQEKTNEVA</sequence>
<evidence type="ECO:0000256" key="2">
    <source>
        <dbReference type="ARBA" id="ARBA00012438"/>
    </source>
</evidence>
<organism evidence="6 7">
    <name type="scientific">Aurantiacibacter zhengii</name>
    <dbReference type="NCBI Taxonomy" id="2307003"/>
    <lineage>
        <taxon>Bacteria</taxon>
        <taxon>Pseudomonadati</taxon>
        <taxon>Pseudomonadota</taxon>
        <taxon>Alphaproteobacteria</taxon>
        <taxon>Sphingomonadales</taxon>
        <taxon>Erythrobacteraceae</taxon>
        <taxon>Aurantiacibacter</taxon>
    </lineage>
</organism>
<keyword evidence="4" id="KW-0812">Transmembrane</keyword>
<evidence type="ECO:0000313" key="7">
    <source>
        <dbReference type="Proteomes" id="UP000286576"/>
    </source>
</evidence>
<feature type="transmembrane region" description="Helical" evidence="4">
    <location>
        <begin position="129"/>
        <end position="154"/>
    </location>
</feature>
<dbReference type="Pfam" id="PF01590">
    <property type="entry name" value="GAF"/>
    <property type="match status" value="1"/>
</dbReference>
<dbReference type="SUPFAM" id="SSF55874">
    <property type="entry name" value="ATPase domain of HSP90 chaperone/DNA topoisomerase II/histidine kinase"/>
    <property type="match status" value="1"/>
</dbReference>
<feature type="transmembrane region" description="Helical" evidence="4">
    <location>
        <begin position="236"/>
        <end position="256"/>
    </location>
</feature>
<dbReference type="PRINTS" id="PR00344">
    <property type="entry name" value="BCTRLSENSOR"/>
</dbReference>
<keyword evidence="4" id="KW-0472">Membrane</keyword>
<comment type="caution">
    <text evidence="6">The sequence shown here is derived from an EMBL/GenBank/DDBJ whole genome shotgun (WGS) entry which is preliminary data.</text>
</comment>
<feature type="transmembrane region" description="Helical" evidence="4">
    <location>
        <begin position="198"/>
        <end position="215"/>
    </location>
</feature>
<dbReference type="OrthoDB" id="9785691at2"/>
<dbReference type="PANTHER" id="PTHR43547:SF2">
    <property type="entry name" value="HYBRID SIGNAL TRANSDUCTION HISTIDINE KINASE C"/>
    <property type="match status" value="1"/>
</dbReference>
<evidence type="ECO:0000256" key="3">
    <source>
        <dbReference type="ARBA" id="ARBA00022553"/>
    </source>
</evidence>
<dbReference type="InterPro" id="IPR029016">
    <property type="entry name" value="GAF-like_dom_sf"/>
</dbReference>
<keyword evidence="6" id="KW-0418">Kinase</keyword>
<accession>A0A418NWI2</accession>
<dbReference type="NCBIfam" id="TIGR02916">
    <property type="entry name" value="PEP_his_kin"/>
    <property type="match status" value="1"/>
</dbReference>
<dbReference type="InterPro" id="IPR003018">
    <property type="entry name" value="GAF"/>
</dbReference>
<evidence type="ECO:0000256" key="4">
    <source>
        <dbReference type="SAM" id="Phobius"/>
    </source>
</evidence>
<dbReference type="Gene3D" id="3.30.565.10">
    <property type="entry name" value="Histidine kinase-like ATPase, C-terminal domain"/>
    <property type="match status" value="1"/>
</dbReference>
<dbReference type="Proteomes" id="UP000286576">
    <property type="component" value="Unassembled WGS sequence"/>
</dbReference>
<dbReference type="EMBL" id="QXFL01000001">
    <property type="protein sequence ID" value="RIV88984.1"/>
    <property type="molecule type" value="Genomic_DNA"/>
</dbReference>
<proteinExistence type="predicted"/>
<feature type="transmembrane region" description="Helical" evidence="4">
    <location>
        <begin position="36"/>
        <end position="57"/>
    </location>
</feature>
<dbReference type="GO" id="GO:0000155">
    <property type="term" value="F:phosphorelay sensor kinase activity"/>
    <property type="evidence" value="ECO:0007669"/>
    <property type="project" value="TreeGrafter"/>
</dbReference>